<dbReference type="SMART" id="SM00283">
    <property type="entry name" value="MA"/>
    <property type="match status" value="1"/>
</dbReference>
<dbReference type="EMBL" id="RAQO01000006">
    <property type="protein sequence ID" value="RKF17762.1"/>
    <property type="molecule type" value="Genomic_DNA"/>
</dbReference>
<evidence type="ECO:0000313" key="8">
    <source>
        <dbReference type="EMBL" id="RKF17762.1"/>
    </source>
</evidence>
<dbReference type="Pfam" id="PF00672">
    <property type="entry name" value="HAMP"/>
    <property type="match status" value="1"/>
</dbReference>
<dbReference type="OrthoDB" id="5800769at2"/>
<keyword evidence="2 4" id="KW-0807">Transducer</keyword>
<dbReference type="InterPro" id="IPR004089">
    <property type="entry name" value="MCPsignal_dom"/>
</dbReference>
<dbReference type="Proteomes" id="UP000286482">
    <property type="component" value="Unassembled WGS sequence"/>
</dbReference>
<dbReference type="PROSITE" id="PS50885">
    <property type="entry name" value="HAMP"/>
    <property type="match status" value="1"/>
</dbReference>
<evidence type="ECO:0000256" key="2">
    <source>
        <dbReference type="ARBA" id="ARBA00023224"/>
    </source>
</evidence>
<evidence type="ECO:0000256" key="5">
    <source>
        <dbReference type="SAM" id="Phobius"/>
    </source>
</evidence>
<keyword evidence="5" id="KW-1133">Transmembrane helix</keyword>
<keyword evidence="5" id="KW-0812">Transmembrane</keyword>
<evidence type="ECO:0000256" key="3">
    <source>
        <dbReference type="ARBA" id="ARBA00029447"/>
    </source>
</evidence>
<evidence type="ECO:0000259" key="6">
    <source>
        <dbReference type="PROSITE" id="PS50111"/>
    </source>
</evidence>
<keyword evidence="5" id="KW-0472">Membrane</keyword>
<dbReference type="GO" id="GO:0016020">
    <property type="term" value="C:membrane"/>
    <property type="evidence" value="ECO:0007669"/>
    <property type="project" value="UniProtKB-SubCell"/>
</dbReference>
<feature type="domain" description="Methyl-accepting transducer" evidence="6">
    <location>
        <begin position="308"/>
        <end position="544"/>
    </location>
</feature>
<protein>
    <submittedName>
        <fullName evidence="8">HAMP domain-containing protein</fullName>
    </submittedName>
</protein>
<name>A0A420EAT9_9ALTE</name>
<dbReference type="PROSITE" id="PS50111">
    <property type="entry name" value="CHEMOTAXIS_TRANSDUC_2"/>
    <property type="match status" value="1"/>
</dbReference>
<evidence type="ECO:0000256" key="4">
    <source>
        <dbReference type="PROSITE-ProRule" id="PRU00284"/>
    </source>
</evidence>
<comment type="similarity">
    <text evidence="3">Belongs to the methyl-accepting chemotaxis (MCP) protein family.</text>
</comment>
<dbReference type="InterPro" id="IPR003660">
    <property type="entry name" value="HAMP_dom"/>
</dbReference>
<dbReference type="SMART" id="SM00304">
    <property type="entry name" value="HAMP"/>
    <property type="match status" value="2"/>
</dbReference>
<gene>
    <name evidence="8" type="ORF">DBZ36_10885</name>
</gene>
<dbReference type="AlphaFoldDB" id="A0A420EAT9"/>
<comment type="subcellular location">
    <subcellularLocation>
        <location evidence="1">Membrane</location>
    </subcellularLocation>
</comment>
<evidence type="ECO:0000259" key="7">
    <source>
        <dbReference type="PROSITE" id="PS50885"/>
    </source>
</evidence>
<dbReference type="Gene3D" id="6.10.340.10">
    <property type="match status" value="1"/>
</dbReference>
<evidence type="ECO:0000256" key="1">
    <source>
        <dbReference type="ARBA" id="ARBA00004370"/>
    </source>
</evidence>
<dbReference type="CDD" id="cd06225">
    <property type="entry name" value="HAMP"/>
    <property type="match status" value="1"/>
</dbReference>
<sequence length="581" mass="62864">MKSIAFKTKIFAVITLLLVISIATSYLSVQYFVKQELSDSDTKNINEKIVLISNQIQSELDSTIRMASSLKISLSNIPSVVEETGFYSIVKVFSGSVFAPSYENLSAEQEQIFSDMANAAGEQMQISPVYQKDGKSLFSIIRPASGMGGHDIFEIDLGVIQNRLDLLNSEGSFIELLDSENSIVFSNKVDGDLSAYEYEIEFADQVWSLIGYVDNAFIQQHTSDLNNKITIALLVSGVLIVLFGTFFINLAYQPITALKKLVLELASGEADLTRRLEVNSNDDIGQISQGINTFVEGIQAMLLKIQRSNHEITQGIEALQLQANTNREMIGNHQLETEQAVTAITEMSVTADSVAENANGAAQLTQSADGGAEQSRQVVHEAVGSVEKLVGEVDAMSTSVQTMVEDVEQIASILSVIGGIAEQTNLLALNAAIEAARAGEQGRGFAVVADEVRALAARTQESTTQISEMLGRLEQGSNSVVKGMQTTKESCKLTAEKTANVTLSLDTVSTSIGKISEISEHIATAAEQQSHVSNEINQNMNAIQQMAHNLEGNSQQTVKSTEKLTDTNSQLNALVARFVLD</sequence>
<dbReference type="GO" id="GO:0004888">
    <property type="term" value="F:transmembrane signaling receptor activity"/>
    <property type="evidence" value="ECO:0007669"/>
    <property type="project" value="InterPro"/>
</dbReference>
<dbReference type="GO" id="GO:0006935">
    <property type="term" value="P:chemotaxis"/>
    <property type="evidence" value="ECO:0007669"/>
    <property type="project" value="InterPro"/>
</dbReference>
<dbReference type="FunFam" id="1.10.287.950:FF:000001">
    <property type="entry name" value="Methyl-accepting chemotaxis sensory transducer"/>
    <property type="match status" value="1"/>
</dbReference>
<dbReference type="InterPro" id="IPR004090">
    <property type="entry name" value="Chemotax_Me-accpt_rcpt"/>
</dbReference>
<dbReference type="PANTHER" id="PTHR32089">
    <property type="entry name" value="METHYL-ACCEPTING CHEMOTAXIS PROTEIN MCPB"/>
    <property type="match status" value="1"/>
</dbReference>
<keyword evidence="9" id="KW-1185">Reference proteome</keyword>
<dbReference type="CDD" id="cd11386">
    <property type="entry name" value="MCP_signal"/>
    <property type="match status" value="1"/>
</dbReference>
<organism evidence="8 9">
    <name type="scientific">Alginatibacterium sediminis</name>
    <dbReference type="NCBI Taxonomy" id="2164068"/>
    <lineage>
        <taxon>Bacteria</taxon>
        <taxon>Pseudomonadati</taxon>
        <taxon>Pseudomonadota</taxon>
        <taxon>Gammaproteobacteria</taxon>
        <taxon>Alteromonadales</taxon>
        <taxon>Alteromonadaceae</taxon>
        <taxon>Alginatibacterium</taxon>
    </lineage>
</organism>
<proteinExistence type="inferred from homology"/>
<dbReference type="GO" id="GO:0007165">
    <property type="term" value="P:signal transduction"/>
    <property type="evidence" value="ECO:0007669"/>
    <property type="project" value="UniProtKB-KW"/>
</dbReference>
<dbReference type="PANTHER" id="PTHR32089:SF55">
    <property type="entry name" value="METHYL ACCEPTING SENSORY TRANSDUCER WITH CACHE_2 SMALL MOLECULE BINDING DOMAIN"/>
    <property type="match status" value="1"/>
</dbReference>
<dbReference type="PRINTS" id="PR00260">
    <property type="entry name" value="CHEMTRNSDUCR"/>
</dbReference>
<accession>A0A420EAT9</accession>
<dbReference type="RefSeq" id="WP_120354989.1">
    <property type="nucleotide sequence ID" value="NZ_RAQO01000006.1"/>
</dbReference>
<comment type="caution">
    <text evidence="8">The sequence shown here is derived from an EMBL/GenBank/DDBJ whole genome shotgun (WGS) entry which is preliminary data.</text>
</comment>
<evidence type="ECO:0000313" key="9">
    <source>
        <dbReference type="Proteomes" id="UP000286482"/>
    </source>
</evidence>
<reference evidence="8 9" key="1">
    <citation type="submission" date="2018-09" db="EMBL/GenBank/DDBJ databases">
        <authorList>
            <person name="Wang Z."/>
        </authorList>
    </citation>
    <scope>NUCLEOTIDE SEQUENCE [LARGE SCALE GENOMIC DNA]</scope>
    <source>
        <strain evidence="8 9">ALS 81</strain>
    </source>
</reference>
<dbReference type="Gene3D" id="1.10.287.950">
    <property type="entry name" value="Methyl-accepting chemotaxis protein"/>
    <property type="match status" value="1"/>
</dbReference>
<feature type="domain" description="HAMP" evidence="7">
    <location>
        <begin position="253"/>
        <end position="303"/>
    </location>
</feature>
<dbReference type="Pfam" id="PF00015">
    <property type="entry name" value="MCPsignal"/>
    <property type="match status" value="1"/>
</dbReference>
<feature type="transmembrane region" description="Helical" evidence="5">
    <location>
        <begin position="229"/>
        <end position="252"/>
    </location>
</feature>
<dbReference type="SUPFAM" id="SSF58104">
    <property type="entry name" value="Methyl-accepting chemotaxis protein (MCP) signaling domain"/>
    <property type="match status" value="1"/>
</dbReference>